<evidence type="ECO:0000256" key="1">
    <source>
        <dbReference type="SAM" id="Phobius"/>
    </source>
</evidence>
<evidence type="ECO:0008006" key="4">
    <source>
        <dbReference type="Google" id="ProtNLM"/>
    </source>
</evidence>
<feature type="transmembrane region" description="Helical" evidence="1">
    <location>
        <begin position="98"/>
        <end position="118"/>
    </location>
</feature>
<dbReference type="EMBL" id="JAUSQU010000001">
    <property type="protein sequence ID" value="MDP9842533.1"/>
    <property type="molecule type" value="Genomic_DNA"/>
</dbReference>
<keyword evidence="1" id="KW-0812">Transmembrane</keyword>
<dbReference type="Proteomes" id="UP001225356">
    <property type="component" value="Unassembled WGS sequence"/>
</dbReference>
<feature type="transmembrane region" description="Helical" evidence="1">
    <location>
        <begin position="12"/>
        <end position="35"/>
    </location>
</feature>
<feature type="transmembrane region" description="Helical" evidence="1">
    <location>
        <begin position="130"/>
        <end position="153"/>
    </location>
</feature>
<keyword evidence="1" id="KW-1133">Transmembrane helix</keyword>
<evidence type="ECO:0000313" key="2">
    <source>
        <dbReference type="EMBL" id="MDP9842533.1"/>
    </source>
</evidence>
<comment type="caution">
    <text evidence="2">The sequence shown here is derived from an EMBL/GenBank/DDBJ whole genome shotgun (WGS) entry which is preliminary data.</text>
</comment>
<sequence length="204" mass="21195">MAKPGGNIRNLELVVWVGFGIALIGVLISLTGIFAGPGAGTRPVEINPYKTASSADDPAPLPTGPPGAVSLIKPASDYTLVIADPGVSQRFLLALPDLLLAVIMSVVAGILLMVIRTFNQDDPFVPRNAWRLSVIGVLLLSLAGIPGVEELALKGLLSGTPLENTPVQSAENFSWALIVGLAALALAEVFRQGSKLRADTQGLV</sequence>
<proteinExistence type="predicted"/>
<evidence type="ECO:0000313" key="3">
    <source>
        <dbReference type="Proteomes" id="UP001225356"/>
    </source>
</evidence>
<accession>A0ABT9Q705</accession>
<keyword evidence="3" id="KW-1185">Reference proteome</keyword>
<protein>
    <recommendedName>
        <fullName evidence="4">DUF2975 domain-containing protein</fullName>
    </recommendedName>
</protein>
<keyword evidence="1" id="KW-0472">Membrane</keyword>
<dbReference type="RefSeq" id="WP_307556431.1">
    <property type="nucleotide sequence ID" value="NZ_JAUSQU010000001.1"/>
</dbReference>
<name>A0ABT9Q705_9ACTN</name>
<feature type="transmembrane region" description="Helical" evidence="1">
    <location>
        <begin position="173"/>
        <end position="190"/>
    </location>
</feature>
<organism evidence="2 3">
    <name type="scientific">Streptosporangium lutulentum</name>
    <dbReference type="NCBI Taxonomy" id="1461250"/>
    <lineage>
        <taxon>Bacteria</taxon>
        <taxon>Bacillati</taxon>
        <taxon>Actinomycetota</taxon>
        <taxon>Actinomycetes</taxon>
        <taxon>Streptosporangiales</taxon>
        <taxon>Streptosporangiaceae</taxon>
        <taxon>Streptosporangium</taxon>
    </lineage>
</organism>
<gene>
    <name evidence="2" type="ORF">J2853_001744</name>
</gene>
<reference evidence="2 3" key="1">
    <citation type="submission" date="2023-07" db="EMBL/GenBank/DDBJ databases">
        <title>Sequencing the genomes of 1000 actinobacteria strains.</title>
        <authorList>
            <person name="Klenk H.-P."/>
        </authorList>
    </citation>
    <scope>NUCLEOTIDE SEQUENCE [LARGE SCALE GENOMIC DNA]</scope>
    <source>
        <strain evidence="2 3">DSM 46740</strain>
    </source>
</reference>